<organism evidence="1">
    <name type="scientific">freshwater metagenome</name>
    <dbReference type="NCBI Taxonomy" id="449393"/>
    <lineage>
        <taxon>unclassified sequences</taxon>
        <taxon>metagenomes</taxon>
        <taxon>ecological metagenomes</taxon>
    </lineage>
</organism>
<reference evidence="1" key="1">
    <citation type="submission" date="2020-05" db="EMBL/GenBank/DDBJ databases">
        <authorList>
            <person name="Chiriac C."/>
            <person name="Salcher M."/>
            <person name="Ghai R."/>
            <person name="Kavagutti S V."/>
        </authorList>
    </citation>
    <scope>NUCLEOTIDE SEQUENCE</scope>
</reference>
<dbReference type="EMBL" id="CAEZSG010000057">
    <property type="protein sequence ID" value="CAB4536261.1"/>
    <property type="molecule type" value="Genomic_DNA"/>
</dbReference>
<proteinExistence type="predicted"/>
<evidence type="ECO:0000313" key="1">
    <source>
        <dbReference type="EMBL" id="CAB4536261.1"/>
    </source>
</evidence>
<dbReference type="AlphaFoldDB" id="A0A6J6BB81"/>
<name>A0A6J6BB81_9ZZZZ</name>
<protein>
    <submittedName>
        <fullName evidence="1">Unannotated protein</fullName>
    </submittedName>
</protein>
<accession>A0A6J6BB81</accession>
<sequence>MKTGTEALSSRLLSEPLPDSLVIPSGTAWPQSRSDVAKHPQLELLGTRRGAPIERQLEAIVAEARRRDVPEVTILLIAEALNVARFPDYIITRLRQMADNLEIVFFARAQSAALLSFVAHRVQSWTSPKYIRPEYKGILRGMRKRFYYDVYASRWSGDDHTLTILPYFEDDRKTDGLMERFARHTGIQIPAATKANRTNTSLGKNQLVRLGELKQRLFRFRSVPVLSKLAAWFYYSARSRIQNETQGPRWALTAGERREIVGRYRESNARFKKLLGSQSRRDEWKRWFSELEAPPKK</sequence>
<gene>
    <name evidence="1" type="ORF">UFOPK1413_00488</name>
</gene>